<dbReference type="Pfam" id="PF00583">
    <property type="entry name" value="Acetyltransf_1"/>
    <property type="match status" value="1"/>
</dbReference>
<dbReference type="Gene3D" id="3.40.630.30">
    <property type="match status" value="1"/>
</dbReference>
<dbReference type="InterPro" id="IPR000182">
    <property type="entry name" value="GNAT_dom"/>
</dbReference>
<reference evidence="2" key="1">
    <citation type="journal article" date="2014" name="Int. J. Syst. Evol. Microbiol.">
        <title>Complete genome sequence of Corynebacterium casei LMG S-19264T (=DSM 44701T), isolated from a smear-ripened cheese.</title>
        <authorList>
            <consortium name="US DOE Joint Genome Institute (JGI-PGF)"/>
            <person name="Walter F."/>
            <person name="Albersmeier A."/>
            <person name="Kalinowski J."/>
            <person name="Ruckert C."/>
        </authorList>
    </citation>
    <scope>NUCLEOTIDE SEQUENCE</scope>
    <source>
        <strain evidence="2">CGMCC 1.6333</strain>
    </source>
</reference>
<accession>A0A917TY57</accession>
<evidence type="ECO:0000259" key="1">
    <source>
        <dbReference type="PROSITE" id="PS51186"/>
    </source>
</evidence>
<dbReference type="Proteomes" id="UP000618460">
    <property type="component" value="Unassembled WGS sequence"/>
</dbReference>
<sequence>MVVEFIDLKPSYVNEAIELVLSSYQDEKKSVPFLPHETQLLGDLKDKVLHLFHNGSGVLAIDNHKLVGFIAGYLINDSFFGKNKGVYVPLFGHGVSKRYKSSLYEELYKYSAGKWVKRSYTSHAITCFAHEHNTINNWFWLGFGLRGVDGLRRVQSIPYNNGSMIEIKKSTTDDIIQLAKLHREHNLYYRTSPIFMPNAEEDPVDDLIAWSMEENRHIWIAYKDKKPVGYMRIQPTAENFISDHPEVMNITGAYVFPDERGIGVGLKLINEIQDWLKLKEYSLCGVDFEAFNTTGRSFWNKHFTPYTYSMVRRVDERITEIEFL</sequence>
<name>A0A917TY57_9BACI</name>
<gene>
    <name evidence="2" type="ORF">GCM10011351_29350</name>
</gene>
<proteinExistence type="predicted"/>
<dbReference type="InterPro" id="IPR016181">
    <property type="entry name" value="Acyl_CoA_acyltransferase"/>
</dbReference>
<comment type="caution">
    <text evidence="2">The sequence shown here is derived from an EMBL/GenBank/DDBJ whole genome shotgun (WGS) entry which is preliminary data.</text>
</comment>
<keyword evidence="3" id="KW-1185">Reference proteome</keyword>
<dbReference type="SUPFAM" id="SSF55729">
    <property type="entry name" value="Acyl-CoA N-acyltransferases (Nat)"/>
    <property type="match status" value="1"/>
</dbReference>
<evidence type="ECO:0000313" key="2">
    <source>
        <dbReference type="EMBL" id="GGM41285.1"/>
    </source>
</evidence>
<dbReference type="GO" id="GO:0016747">
    <property type="term" value="F:acyltransferase activity, transferring groups other than amino-acyl groups"/>
    <property type="evidence" value="ECO:0007669"/>
    <property type="project" value="InterPro"/>
</dbReference>
<dbReference type="OrthoDB" id="119498at2"/>
<organism evidence="2 3">
    <name type="scientific">Paraliobacillus quinghaiensis</name>
    <dbReference type="NCBI Taxonomy" id="470815"/>
    <lineage>
        <taxon>Bacteria</taxon>
        <taxon>Bacillati</taxon>
        <taxon>Bacillota</taxon>
        <taxon>Bacilli</taxon>
        <taxon>Bacillales</taxon>
        <taxon>Bacillaceae</taxon>
        <taxon>Paraliobacillus</taxon>
    </lineage>
</organism>
<dbReference type="AlphaFoldDB" id="A0A917TY57"/>
<dbReference type="EMBL" id="BMLG01000026">
    <property type="protein sequence ID" value="GGM41285.1"/>
    <property type="molecule type" value="Genomic_DNA"/>
</dbReference>
<protein>
    <submittedName>
        <fullName evidence="2">GNAT family N-acetyltransferase</fullName>
    </submittedName>
</protein>
<dbReference type="CDD" id="cd04301">
    <property type="entry name" value="NAT_SF"/>
    <property type="match status" value="1"/>
</dbReference>
<dbReference type="RefSeq" id="WP_117156942.1">
    <property type="nucleotide sequence ID" value="NZ_BMLG01000026.1"/>
</dbReference>
<dbReference type="PROSITE" id="PS51186">
    <property type="entry name" value="GNAT"/>
    <property type="match status" value="1"/>
</dbReference>
<evidence type="ECO:0000313" key="3">
    <source>
        <dbReference type="Proteomes" id="UP000618460"/>
    </source>
</evidence>
<reference evidence="2" key="2">
    <citation type="submission" date="2020-09" db="EMBL/GenBank/DDBJ databases">
        <authorList>
            <person name="Sun Q."/>
            <person name="Zhou Y."/>
        </authorList>
    </citation>
    <scope>NUCLEOTIDE SEQUENCE</scope>
    <source>
        <strain evidence="2">CGMCC 1.6333</strain>
    </source>
</reference>
<feature type="domain" description="N-acetyltransferase" evidence="1">
    <location>
        <begin position="165"/>
        <end position="315"/>
    </location>
</feature>